<evidence type="ECO:0000256" key="4">
    <source>
        <dbReference type="ARBA" id="ARBA00022598"/>
    </source>
</evidence>
<feature type="active site" evidence="11">
    <location>
        <position position="353"/>
    </location>
</feature>
<comment type="catalytic activity">
    <reaction evidence="10 11">
        <text>L-glutamine + H2O = L-glutamate + NH4(+)</text>
        <dbReference type="Rhea" id="RHEA:15889"/>
        <dbReference type="ChEBI" id="CHEBI:15377"/>
        <dbReference type="ChEBI" id="CHEBI:28938"/>
        <dbReference type="ChEBI" id="CHEBI:29985"/>
        <dbReference type="ChEBI" id="CHEBI:58359"/>
    </reaction>
</comment>
<proteinExistence type="inferred from homology"/>
<keyword evidence="7 11" id="KW-0315">Glutamine amidotransferase</keyword>
<dbReference type="InterPro" id="IPR050472">
    <property type="entry name" value="Anth_synth/Amidotransfase"/>
</dbReference>
<keyword evidence="11" id="KW-0055">Arginine biosynthesis</keyword>
<dbReference type="InterPro" id="IPR006274">
    <property type="entry name" value="CarbamoylP_synth_ssu"/>
</dbReference>
<sequence>MVKSAVLVLEDGTSFYGKCIGKQGFSIGEVVFNTSMTGYQEILTDPSYFEQIITFTYPHIGNIGVNSEDEESMKVYAKGMIIRDLSIIPSNYRSEMSLRNYLKKHNVVAISGIDTRKLTLLIRKNGTKNGCIMSLDIGNYDDAYRLAKSFYGLENTNLVDMITTKHKYYWNPIVKKKENRKKSFSTRKKFFVVVYDFGVKKSILSILHNKNCILLIVPSYTNYKDVLQLKPDGIFLSNGPGDPRPCVYIINTIKEFLKKNIPMFGICFGYQLLALASGAKIIKMKYGHHGSNHPVKNINNNTVYITPQNHNFSVDHNSIKSNIKITYISLFDNTIQGISIKGKKAFGFQGHPESSPGPQDIVHLFDDFINLMQ</sequence>
<feature type="binding site" evidence="11">
    <location>
        <position position="312"/>
    </location>
    <ligand>
        <name>L-glutamine</name>
        <dbReference type="ChEBI" id="CHEBI:58359"/>
    </ligand>
</feature>
<accession>A0AAT9IFS7</accession>
<dbReference type="GO" id="GO:0006526">
    <property type="term" value="P:L-arginine biosynthetic process"/>
    <property type="evidence" value="ECO:0007669"/>
    <property type="project" value="UniProtKB-UniRule"/>
</dbReference>
<comment type="function">
    <text evidence="11">Small subunit of the glutamine-dependent carbamoyl phosphate synthetase (CPSase). CPSase catalyzes the formation of carbamoyl phosphate from the ammonia moiety of glutamine, carbonate, and phosphate donated by ATP, constituting the first step of 2 biosynthetic pathways, one leading to arginine and/or urea and the other to pyrimidine nucleotides. The small subunit (glutamine amidotransferase) binds and cleaves glutamine to supply the large subunit with the substrate ammonia.</text>
</comment>
<dbReference type="GO" id="GO:0005524">
    <property type="term" value="F:ATP binding"/>
    <property type="evidence" value="ECO:0007669"/>
    <property type="project" value="UniProtKB-UniRule"/>
</dbReference>
<keyword evidence="6 11" id="KW-0067">ATP-binding</keyword>
<comment type="pathway">
    <text evidence="1 11">Pyrimidine metabolism; UMP biosynthesis via de novo pathway; (S)-dihydroorotate from bicarbonate: step 1/3.</text>
</comment>
<dbReference type="PRINTS" id="PR00097">
    <property type="entry name" value="ANTSNTHASEII"/>
</dbReference>
<evidence type="ECO:0000313" key="13">
    <source>
        <dbReference type="EMBL" id="CAL4042461.1"/>
    </source>
</evidence>
<dbReference type="SMART" id="SM01097">
    <property type="entry name" value="CPSase_sm_chain"/>
    <property type="match status" value="1"/>
</dbReference>
<dbReference type="InterPro" id="IPR017926">
    <property type="entry name" value="GATASE"/>
</dbReference>
<feature type="domain" description="Carbamoyl-phosphate synthase small subunit N-terminal" evidence="12">
    <location>
        <begin position="3"/>
        <end position="133"/>
    </location>
</feature>
<dbReference type="InterPro" id="IPR029062">
    <property type="entry name" value="Class_I_gatase-like"/>
</dbReference>
<gene>
    <name evidence="11 13" type="primary">carA</name>
    <name evidence="13" type="ORF">BUANCORI2928_116</name>
</gene>
<organism evidence="13">
    <name type="scientific">Buchnera aphidicola</name>
    <name type="common">Anoecia corni</name>
    <dbReference type="NCBI Taxonomy" id="2994477"/>
    <lineage>
        <taxon>Bacteria</taxon>
        <taxon>Pseudomonadati</taxon>
        <taxon>Pseudomonadota</taxon>
        <taxon>Gammaproteobacteria</taxon>
        <taxon>Enterobacterales</taxon>
        <taxon>Erwiniaceae</taxon>
        <taxon>Buchnera</taxon>
    </lineage>
</organism>
<name>A0AAT9IFS7_9GAMM</name>
<evidence type="ECO:0000256" key="2">
    <source>
        <dbReference type="ARBA" id="ARBA00005077"/>
    </source>
</evidence>
<evidence type="ECO:0000256" key="7">
    <source>
        <dbReference type="ARBA" id="ARBA00022962"/>
    </source>
</evidence>
<comment type="catalytic activity">
    <reaction evidence="9 11">
        <text>hydrogencarbonate + L-glutamine + 2 ATP + H2O = carbamoyl phosphate + L-glutamate + 2 ADP + phosphate + 2 H(+)</text>
        <dbReference type="Rhea" id="RHEA:18633"/>
        <dbReference type="ChEBI" id="CHEBI:15377"/>
        <dbReference type="ChEBI" id="CHEBI:15378"/>
        <dbReference type="ChEBI" id="CHEBI:17544"/>
        <dbReference type="ChEBI" id="CHEBI:29985"/>
        <dbReference type="ChEBI" id="CHEBI:30616"/>
        <dbReference type="ChEBI" id="CHEBI:43474"/>
        <dbReference type="ChEBI" id="CHEBI:58228"/>
        <dbReference type="ChEBI" id="CHEBI:58359"/>
        <dbReference type="ChEBI" id="CHEBI:456216"/>
        <dbReference type="EC" id="6.3.5.5"/>
    </reaction>
</comment>
<comment type="pathway">
    <text evidence="2 11">Amino-acid biosynthesis; L-arginine biosynthesis; carbamoyl phosphate from bicarbonate: step 1/1.</text>
</comment>
<dbReference type="Gene3D" id="3.40.50.880">
    <property type="match status" value="1"/>
</dbReference>
<dbReference type="CDD" id="cd01744">
    <property type="entry name" value="GATase1_CPSase"/>
    <property type="match status" value="1"/>
</dbReference>
<dbReference type="HAMAP" id="MF_01209">
    <property type="entry name" value="CPSase_S_chain"/>
    <property type="match status" value="1"/>
</dbReference>
<dbReference type="PANTHER" id="PTHR43418">
    <property type="entry name" value="MULTIFUNCTIONAL TRYPTOPHAN BIOSYNTHESIS PROTEIN-RELATED"/>
    <property type="match status" value="1"/>
</dbReference>
<feature type="binding site" evidence="11">
    <location>
        <position position="241"/>
    </location>
    <ligand>
        <name>L-glutamine</name>
        <dbReference type="ChEBI" id="CHEBI:58359"/>
    </ligand>
</feature>
<dbReference type="SUPFAM" id="SSF52021">
    <property type="entry name" value="Carbamoyl phosphate synthetase, small subunit N-terminal domain"/>
    <property type="match status" value="1"/>
</dbReference>
<dbReference type="PROSITE" id="PS51273">
    <property type="entry name" value="GATASE_TYPE_1"/>
    <property type="match status" value="1"/>
</dbReference>
<evidence type="ECO:0000256" key="5">
    <source>
        <dbReference type="ARBA" id="ARBA00022741"/>
    </source>
</evidence>
<comment type="caution">
    <text evidence="11">Lacks conserved residue(s) required for the propagation of feature annotation.</text>
</comment>
<dbReference type="PRINTS" id="PR00099">
    <property type="entry name" value="CPSGATASE"/>
</dbReference>
<dbReference type="PRINTS" id="PR00096">
    <property type="entry name" value="GATASE"/>
</dbReference>
<keyword evidence="11" id="KW-0028">Amino-acid biosynthesis</keyword>
<evidence type="ECO:0000256" key="1">
    <source>
        <dbReference type="ARBA" id="ARBA00004812"/>
    </source>
</evidence>
<dbReference type="InterPro" id="IPR002474">
    <property type="entry name" value="CarbamoylP_synth_ssu_N"/>
</dbReference>
<keyword evidence="4 11" id="KW-0436">Ligase</keyword>
<dbReference type="Pfam" id="PF00117">
    <property type="entry name" value="GATase"/>
    <property type="match status" value="1"/>
</dbReference>
<evidence type="ECO:0000256" key="3">
    <source>
        <dbReference type="ARBA" id="ARBA00007800"/>
    </source>
</evidence>
<keyword evidence="5 11" id="KW-0547">Nucleotide-binding</keyword>
<dbReference type="GO" id="GO:0004088">
    <property type="term" value="F:carbamoyl-phosphate synthase (glutamine-hydrolyzing) activity"/>
    <property type="evidence" value="ECO:0007669"/>
    <property type="project" value="UniProtKB-UniRule"/>
</dbReference>
<reference evidence="13" key="1">
    <citation type="submission" date="2024-06" db="EMBL/GenBank/DDBJ databases">
        <authorList>
            <person name="Manzano-Marin A."/>
            <person name="Manzano-Marin A."/>
            <person name="Alejandro Manzano Marin A."/>
        </authorList>
    </citation>
    <scope>NUCLEOTIDE SEQUENCE</scope>
    <source>
        <strain evidence="13">Ancorni-2928</strain>
    </source>
</reference>
<feature type="active site" description="Nucleophile" evidence="11">
    <location>
        <position position="267"/>
    </location>
</feature>
<dbReference type="EMBL" id="OZ060371">
    <property type="protein sequence ID" value="CAL4042461.1"/>
    <property type="molecule type" value="Genomic_DNA"/>
</dbReference>
<evidence type="ECO:0000256" key="9">
    <source>
        <dbReference type="ARBA" id="ARBA00048816"/>
    </source>
</evidence>
<dbReference type="NCBIfam" id="NF009475">
    <property type="entry name" value="PRK12838.1"/>
    <property type="match status" value="1"/>
</dbReference>
<feature type="binding site" evidence="11">
    <location>
        <position position="309"/>
    </location>
    <ligand>
        <name>L-glutamine</name>
        <dbReference type="ChEBI" id="CHEBI:58359"/>
    </ligand>
</feature>
<dbReference type="InterPro" id="IPR036480">
    <property type="entry name" value="CarbP_synth_ssu_N_sf"/>
</dbReference>
<feature type="binding site" evidence="11">
    <location>
        <position position="271"/>
    </location>
    <ligand>
        <name>L-glutamine</name>
        <dbReference type="ChEBI" id="CHEBI:58359"/>
    </ligand>
</feature>
<dbReference type="NCBIfam" id="TIGR01368">
    <property type="entry name" value="CPSaseIIsmall"/>
    <property type="match status" value="1"/>
</dbReference>
<dbReference type="SUPFAM" id="SSF52317">
    <property type="entry name" value="Class I glutamine amidotransferase-like"/>
    <property type="match status" value="1"/>
</dbReference>
<feature type="region of interest" description="CPSase" evidence="11">
    <location>
        <begin position="1"/>
        <end position="182"/>
    </location>
</feature>
<feature type="binding site" evidence="11">
    <location>
        <position position="268"/>
    </location>
    <ligand>
        <name>L-glutamine</name>
        <dbReference type="ChEBI" id="CHEBI:58359"/>
    </ligand>
</feature>
<dbReference type="InterPro" id="IPR035686">
    <property type="entry name" value="CPSase_GATase1"/>
</dbReference>
<dbReference type="Pfam" id="PF00988">
    <property type="entry name" value="CPSase_sm_chain"/>
    <property type="match status" value="1"/>
</dbReference>
<dbReference type="Gene3D" id="3.50.30.20">
    <property type="entry name" value="Carbamoyl-phosphate synthase small subunit, N-terminal domain"/>
    <property type="match status" value="1"/>
</dbReference>
<dbReference type="FunFam" id="3.50.30.20:FF:000001">
    <property type="entry name" value="Carbamoyl-phosphate synthase small chain"/>
    <property type="match status" value="1"/>
</dbReference>
<comment type="subunit">
    <text evidence="11">Composed of two chains; the small (or glutamine) chain promotes the hydrolysis of glutamine to ammonia, which is used by the large (or ammonia) chain to synthesize carbamoyl phosphate. Tetramer of heterodimers (alpha,beta)4.</text>
</comment>
<protein>
    <recommendedName>
        <fullName evidence="11">Carbamoyl phosphate synthase small chain</fullName>
        <ecNumber evidence="11">6.3.5.5</ecNumber>
    </recommendedName>
    <alternativeName>
        <fullName evidence="11">Carbamoyl phosphate synthetase glutamine chain</fullName>
    </alternativeName>
</protein>
<dbReference type="GO" id="GO:0044205">
    <property type="term" value="P:'de novo' UMP biosynthetic process"/>
    <property type="evidence" value="ECO:0007669"/>
    <property type="project" value="UniProtKB-UniRule"/>
</dbReference>
<dbReference type="AlphaFoldDB" id="A0AAT9IFS7"/>
<dbReference type="GO" id="GO:0006541">
    <property type="term" value="P:glutamine metabolic process"/>
    <property type="evidence" value="ECO:0007669"/>
    <property type="project" value="InterPro"/>
</dbReference>
<feature type="binding site" evidence="11">
    <location>
        <position position="47"/>
    </location>
    <ligand>
        <name>L-glutamine</name>
        <dbReference type="ChEBI" id="CHEBI:58359"/>
    </ligand>
</feature>
<feature type="active site" evidence="11">
    <location>
        <position position="351"/>
    </location>
</feature>
<evidence type="ECO:0000256" key="6">
    <source>
        <dbReference type="ARBA" id="ARBA00022840"/>
    </source>
</evidence>
<evidence type="ECO:0000259" key="12">
    <source>
        <dbReference type="SMART" id="SM01097"/>
    </source>
</evidence>
<feature type="binding site" evidence="11">
    <location>
        <position position="239"/>
    </location>
    <ligand>
        <name>L-glutamine</name>
        <dbReference type="ChEBI" id="CHEBI:58359"/>
    </ligand>
</feature>
<evidence type="ECO:0000256" key="8">
    <source>
        <dbReference type="ARBA" id="ARBA00022975"/>
    </source>
</evidence>
<dbReference type="GO" id="GO:0006207">
    <property type="term" value="P:'de novo' pyrimidine nucleobase biosynthetic process"/>
    <property type="evidence" value="ECO:0007669"/>
    <property type="project" value="InterPro"/>
</dbReference>
<keyword evidence="8 11" id="KW-0665">Pyrimidine biosynthesis</keyword>
<dbReference type="EC" id="6.3.5.5" evidence="11"/>
<evidence type="ECO:0000256" key="11">
    <source>
        <dbReference type="HAMAP-Rule" id="MF_01209"/>
    </source>
</evidence>
<comment type="similarity">
    <text evidence="3 11">Belongs to the CarA family.</text>
</comment>
<dbReference type="RefSeq" id="WP_367681090.1">
    <property type="nucleotide sequence ID" value="NZ_OZ060371.1"/>
</dbReference>
<dbReference type="PANTHER" id="PTHR43418:SF7">
    <property type="entry name" value="CARBAMOYL-PHOSPHATE SYNTHASE SMALL CHAIN"/>
    <property type="match status" value="1"/>
</dbReference>
<evidence type="ECO:0000256" key="10">
    <source>
        <dbReference type="ARBA" id="ARBA00049285"/>
    </source>
</evidence>